<keyword evidence="3" id="KW-1185">Reference proteome</keyword>
<accession>A0A822Z0B5</accession>
<evidence type="ECO:0000313" key="2">
    <source>
        <dbReference type="EMBL" id="DAD36925.1"/>
    </source>
</evidence>
<gene>
    <name evidence="2" type="ORF">HUJ06_007566</name>
</gene>
<feature type="compositionally biased region" description="Basic and acidic residues" evidence="1">
    <location>
        <begin position="14"/>
        <end position="28"/>
    </location>
</feature>
<evidence type="ECO:0000256" key="1">
    <source>
        <dbReference type="SAM" id="MobiDB-lite"/>
    </source>
</evidence>
<dbReference type="AlphaFoldDB" id="A0A822Z0B5"/>
<evidence type="ECO:0000313" key="3">
    <source>
        <dbReference type="Proteomes" id="UP000607653"/>
    </source>
</evidence>
<protein>
    <submittedName>
        <fullName evidence="2">Uncharacterized protein</fullName>
    </submittedName>
</protein>
<proteinExistence type="predicted"/>
<reference evidence="2 3" key="1">
    <citation type="journal article" date="2020" name="Mol. Biol. Evol.">
        <title>Distinct Expression and Methylation Patterns for Genes with Different Fates following a Single Whole-Genome Duplication in Flowering Plants.</title>
        <authorList>
            <person name="Shi T."/>
            <person name="Rahmani R.S."/>
            <person name="Gugger P.F."/>
            <person name="Wang M."/>
            <person name="Li H."/>
            <person name="Zhang Y."/>
            <person name="Li Z."/>
            <person name="Wang Q."/>
            <person name="Van de Peer Y."/>
            <person name="Marchal K."/>
            <person name="Chen J."/>
        </authorList>
    </citation>
    <scope>NUCLEOTIDE SEQUENCE [LARGE SCALE GENOMIC DNA]</scope>
    <source>
        <tissue evidence="2">Leaf</tissue>
    </source>
</reference>
<dbReference type="EMBL" id="DUZY01000004">
    <property type="protein sequence ID" value="DAD36925.1"/>
    <property type="molecule type" value="Genomic_DNA"/>
</dbReference>
<dbReference type="Proteomes" id="UP000607653">
    <property type="component" value="Unassembled WGS sequence"/>
</dbReference>
<organism evidence="2 3">
    <name type="scientific">Nelumbo nucifera</name>
    <name type="common">Sacred lotus</name>
    <dbReference type="NCBI Taxonomy" id="4432"/>
    <lineage>
        <taxon>Eukaryota</taxon>
        <taxon>Viridiplantae</taxon>
        <taxon>Streptophyta</taxon>
        <taxon>Embryophyta</taxon>
        <taxon>Tracheophyta</taxon>
        <taxon>Spermatophyta</taxon>
        <taxon>Magnoliopsida</taxon>
        <taxon>Proteales</taxon>
        <taxon>Nelumbonaceae</taxon>
        <taxon>Nelumbo</taxon>
    </lineage>
</organism>
<sequence length="91" mass="10556">MTNSPQKKKNTTTSRRETQFQSPKDWKGLHNHTKQITVLKVLQKKATMVINSRSNGPEIKKLIEELGGNPRTNPVEKQFYHCSFQKDPNTY</sequence>
<feature type="region of interest" description="Disordered" evidence="1">
    <location>
        <begin position="1"/>
        <end position="31"/>
    </location>
</feature>
<comment type="caution">
    <text evidence="2">The sequence shown here is derived from an EMBL/GenBank/DDBJ whole genome shotgun (WGS) entry which is preliminary data.</text>
</comment>
<name>A0A822Z0B5_NELNU</name>
<feature type="compositionally biased region" description="Basic residues" evidence="1">
    <location>
        <begin position="1"/>
        <end position="10"/>
    </location>
</feature>